<feature type="domain" description="Tryptophan synthase beta chain-like PALP" evidence="6">
    <location>
        <begin position="13"/>
        <end position="318"/>
    </location>
</feature>
<dbReference type="Gene3D" id="3.40.50.1100">
    <property type="match status" value="2"/>
</dbReference>
<keyword evidence="8" id="KW-1185">Reference proteome</keyword>
<dbReference type="InterPro" id="IPR001926">
    <property type="entry name" value="TrpB-like_PALP"/>
</dbReference>
<feature type="modified residue" description="N6-(pyridoxal phosphate)lysine" evidence="5">
    <location>
        <position position="49"/>
    </location>
</feature>
<dbReference type="PIRSF" id="PIRSF006278">
    <property type="entry name" value="ACCD_DCysDesulf"/>
    <property type="match status" value="1"/>
</dbReference>
<feature type="active site" description="Nucleophile" evidence="4">
    <location>
        <position position="76"/>
    </location>
</feature>
<dbReference type="InterPro" id="IPR005966">
    <property type="entry name" value="D-Cys_desShydrase"/>
</dbReference>
<comment type="cofactor">
    <cofactor evidence="1">
        <name>pyridoxal 5'-phosphate</name>
        <dbReference type="ChEBI" id="CHEBI:597326"/>
    </cofactor>
</comment>
<evidence type="ECO:0000313" key="7">
    <source>
        <dbReference type="EMBL" id="SER80456.1"/>
    </source>
</evidence>
<evidence type="ECO:0000256" key="2">
    <source>
        <dbReference type="ARBA" id="ARBA00008639"/>
    </source>
</evidence>
<sequence>MNLSHFPRNQYSQSKTPIEKAERLSAMLGGPDIFIKRDDLLGLTEGGNKTRKLEFLIADAQAKGADTIITAGGIQSNHCRLTLAACVKEGLKCVLILEENEKAQYDTQTNGNFLLYQLLGTEALHIVPNGTDVYEEMEMTADEMRREGRKPYVIPVGGSNVTGITGYAACAEEIDDQAKAEGLSFDYVVCTSGSGGMHAGLIAGFKGLGARTEVIGINVSRGKAGQEKNVYKLVQETADHIGVKQKIPHGAVTCFDDYVGPGYALPTNGMIEAVKTAARTEALLLDPVYTGKTMDGLIDLTRKGFFKKGDSVLFIHSGGTPAVYAYSPVFYTEDLKGE</sequence>
<dbReference type="InterPro" id="IPR027278">
    <property type="entry name" value="ACCD_DCysDesulf"/>
</dbReference>
<evidence type="ECO:0000256" key="3">
    <source>
        <dbReference type="ARBA" id="ARBA00022898"/>
    </source>
</evidence>
<evidence type="ECO:0000313" key="8">
    <source>
        <dbReference type="Proteomes" id="UP000198571"/>
    </source>
</evidence>
<proteinExistence type="inferred from homology"/>
<dbReference type="Pfam" id="PF00291">
    <property type="entry name" value="PALP"/>
    <property type="match status" value="1"/>
</dbReference>
<evidence type="ECO:0000256" key="5">
    <source>
        <dbReference type="PIRSR" id="PIRSR006278-2"/>
    </source>
</evidence>
<protein>
    <submittedName>
        <fullName evidence="7">D-cysteine desulfhydrase</fullName>
    </submittedName>
</protein>
<organism evidence="7 8">
    <name type="scientific">Salipaludibacillus aurantiacus</name>
    <dbReference type="NCBI Taxonomy" id="1601833"/>
    <lineage>
        <taxon>Bacteria</taxon>
        <taxon>Bacillati</taxon>
        <taxon>Bacillota</taxon>
        <taxon>Bacilli</taxon>
        <taxon>Bacillales</taxon>
        <taxon>Bacillaceae</taxon>
    </lineage>
</organism>
<dbReference type="InterPro" id="IPR036052">
    <property type="entry name" value="TrpB-like_PALP_sf"/>
</dbReference>
<dbReference type="GO" id="GO:0019148">
    <property type="term" value="F:D-cysteine desulfhydrase activity"/>
    <property type="evidence" value="ECO:0007669"/>
    <property type="project" value="TreeGrafter"/>
</dbReference>
<gene>
    <name evidence="7" type="ORF">SAMN05518684_10446</name>
</gene>
<evidence type="ECO:0000256" key="4">
    <source>
        <dbReference type="PIRSR" id="PIRSR006278-1"/>
    </source>
</evidence>
<evidence type="ECO:0000259" key="6">
    <source>
        <dbReference type="Pfam" id="PF00291"/>
    </source>
</evidence>
<dbReference type="AlphaFoldDB" id="A0A1H9S5X0"/>
<evidence type="ECO:0000256" key="1">
    <source>
        <dbReference type="ARBA" id="ARBA00001933"/>
    </source>
</evidence>
<dbReference type="NCBIfam" id="NF003031">
    <property type="entry name" value="PRK03910.1-4"/>
    <property type="match status" value="1"/>
</dbReference>
<dbReference type="OrthoDB" id="9801249at2"/>
<reference evidence="8" key="1">
    <citation type="submission" date="2016-10" db="EMBL/GenBank/DDBJ databases">
        <authorList>
            <person name="Varghese N."/>
            <person name="Submissions S."/>
        </authorList>
    </citation>
    <scope>NUCLEOTIDE SEQUENCE [LARGE SCALE GENOMIC DNA]</scope>
    <source>
        <strain evidence="8">S9</strain>
    </source>
</reference>
<dbReference type="NCBIfam" id="TIGR01275">
    <property type="entry name" value="ACC_deam_rel"/>
    <property type="match status" value="1"/>
</dbReference>
<keyword evidence="3 5" id="KW-0663">Pyridoxal phosphate</keyword>
<dbReference type="PANTHER" id="PTHR43780:SF2">
    <property type="entry name" value="1-AMINOCYCLOPROPANE-1-CARBOXYLATE DEAMINASE-RELATED"/>
    <property type="match status" value="1"/>
</dbReference>
<dbReference type="PANTHER" id="PTHR43780">
    <property type="entry name" value="1-AMINOCYCLOPROPANE-1-CARBOXYLATE DEAMINASE-RELATED"/>
    <property type="match status" value="1"/>
</dbReference>
<dbReference type="GO" id="GO:1901605">
    <property type="term" value="P:alpha-amino acid metabolic process"/>
    <property type="evidence" value="ECO:0007669"/>
    <property type="project" value="UniProtKB-ARBA"/>
</dbReference>
<dbReference type="RefSeq" id="WP_093048657.1">
    <property type="nucleotide sequence ID" value="NZ_FOGT01000004.1"/>
</dbReference>
<dbReference type="EMBL" id="FOGT01000004">
    <property type="protein sequence ID" value="SER80456.1"/>
    <property type="molecule type" value="Genomic_DNA"/>
</dbReference>
<accession>A0A1H9S5X0</accession>
<dbReference type="SUPFAM" id="SSF53686">
    <property type="entry name" value="Tryptophan synthase beta subunit-like PLP-dependent enzymes"/>
    <property type="match status" value="1"/>
</dbReference>
<dbReference type="Proteomes" id="UP000198571">
    <property type="component" value="Unassembled WGS sequence"/>
</dbReference>
<comment type="similarity">
    <text evidence="2">Belongs to the ACC deaminase/D-cysteine desulfhydrase family.</text>
</comment>
<dbReference type="STRING" id="1601833.SAMN05518684_10446"/>
<name>A0A1H9S5X0_9BACI</name>